<dbReference type="AlphaFoldDB" id="A0A2P2N4U1"/>
<evidence type="ECO:0000313" key="1">
    <source>
        <dbReference type="EMBL" id="MBX37494.1"/>
    </source>
</evidence>
<protein>
    <submittedName>
        <fullName evidence="1">Uncharacterized protein</fullName>
    </submittedName>
</protein>
<sequence length="42" mass="4703">MLVCACIGLYGVILEICGFRCQLLSGITWFMRLRADCLVMSC</sequence>
<reference evidence="1" key="1">
    <citation type="submission" date="2018-02" db="EMBL/GenBank/DDBJ databases">
        <title>Rhizophora mucronata_Transcriptome.</title>
        <authorList>
            <person name="Meera S.P."/>
            <person name="Sreeshan A."/>
            <person name="Augustine A."/>
        </authorList>
    </citation>
    <scope>NUCLEOTIDE SEQUENCE</scope>
    <source>
        <tissue evidence="1">Leaf</tissue>
    </source>
</reference>
<organism evidence="1">
    <name type="scientific">Rhizophora mucronata</name>
    <name type="common">Asiatic mangrove</name>
    <dbReference type="NCBI Taxonomy" id="61149"/>
    <lineage>
        <taxon>Eukaryota</taxon>
        <taxon>Viridiplantae</taxon>
        <taxon>Streptophyta</taxon>
        <taxon>Embryophyta</taxon>
        <taxon>Tracheophyta</taxon>
        <taxon>Spermatophyta</taxon>
        <taxon>Magnoliopsida</taxon>
        <taxon>eudicotyledons</taxon>
        <taxon>Gunneridae</taxon>
        <taxon>Pentapetalae</taxon>
        <taxon>rosids</taxon>
        <taxon>fabids</taxon>
        <taxon>Malpighiales</taxon>
        <taxon>Rhizophoraceae</taxon>
        <taxon>Rhizophora</taxon>
    </lineage>
</organism>
<proteinExistence type="predicted"/>
<accession>A0A2P2N4U1</accession>
<dbReference type="EMBL" id="GGEC01057010">
    <property type="protein sequence ID" value="MBX37494.1"/>
    <property type="molecule type" value="Transcribed_RNA"/>
</dbReference>
<name>A0A2P2N4U1_RHIMU</name>